<organism evidence="2 3">
    <name type="scientific">Oryzomicrobium terrae</name>
    <dbReference type="NCBI Taxonomy" id="1735038"/>
    <lineage>
        <taxon>Bacteria</taxon>
        <taxon>Pseudomonadati</taxon>
        <taxon>Pseudomonadota</taxon>
        <taxon>Betaproteobacteria</taxon>
        <taxon>Rhodocyclales</taxon>
        <taxon>Rhodocyclaceae</taxon>
        <taxon>Oryzomicrobium</taxon>
    </lineage>
</organism>
<keyword evidence="3" id="KW-1185">Reference proteome</keyword>
<evidence type="ECO:0000313" key="3">
    <source>
        <dbReference type="Proteomes" id="UP000323671"/>
    </source>
</evidence>
<evidence type="ECO:0008006" key="4">
    <source>
        <dbReference type="Google" id="ProtNLM"/>
    </source>
</evidence>
<sequence>MPRRNTPTPSRRQHPVSPRQAEVQRQTIASVAARLIAEDGSLDYELAKRKAARQLNLSDGDGLPTNAEVETALRTHQALYQGDEQRDRLQGMRQVAVEAMREFERFSPYLTGSVLDGTAGRYAEIDLLLYPDSAKDVEIYLLNRDIPFEHVAPRSDRVEAVLQLDWHGAPVNLVIYPPDDERITFRSRDGRVRERARRETVEMLVAASI</sequence>
<dbReference type="AlphaFoldDB" id="A0A5C1E6A9"/>
<name>A0A5C1E6A9_9RHOO</name>
<evidence type="ECO:0000313" key="2">
    <source>
        <dbReference type="EMBL" id="QEL63837.1"/>
    </source>
</evidence>
<dbReference type="EMBL" id="CP022579">
    <property type="protein sequence ID" value="QEL63837.1"/>
    <property type="molecule type" value="Genomic_DNA"/>
</dbReference>
<accession>A0A5C1E6A9</accession>
<evidence type="ECO:0000256" key="1">
    <source>
        <dbReference type="SAM" id="MobiDB-lite"/>
    </source>
</evidence>
<feature type="compositionally biased region" description="Polar residues" evidence="1">
    <location>
        <begin position="1"/>
        <end position="10"/>
    </location>
</feature>
<gene>
    <name evidence="2" type="ORF">OTERR_03610</name>
</gene>
<protein>
    <recommendedName>
        <fullName evidence="4">Polymerase nucleotidyl transferase domain-containing protein</fullName>
    </recommendedName>
</protein>
<dbReference type="RefSeq" id="WP_246154264.1">
    <property type="nucleotide sequence ID" value="NZ_CP022579.1"/>
</dbReference>
<dbReference type="KEGG" id="otr:OTERR_03610"/>
<reference evidence="2 3" key="1">
    <citation type="submission" date="2017-07" db="EMBL/GenBank/DDBJ databases">
        <title>Complete genome sequence of Oryzomicrobium terrae TPP412.</title>
        <authorList>
            <person name="Chiu L.-W."/>
            <person name="Lo K.-J."/>
            <person name="Tsai Y.-M."/>
            <person name="Lin S.-S."/>
            <person name="Kuo C.-H."/>
            <person name="Liu C.-T."/>
        </authorList>
    </citation>
    <scope>NUCLEOTIDE SEQUENCE [LARGE SCALE GENOMIC DNA]</scope>
    <source>
        <strain evidence="2 3">TPP412</strain>
    </source>
</reference>
<dbReference type="Proteomes" id="UP000323671">
    <property type="component" value="Chromosome"/>
</dbReference>
<proteinExistence type="predicted"/>
<feature type="region of interest" description="Disordered" evidence="1">
    <location>
        <begin position="1"/>
        <end position="25"/>
    </location>
</feature>